<dbReference type="GO" id="GO:0016020">
    <property type="term" value="C:membrane"/>
    <property type="evidence" value="ECO:0007669"/>
    <property type="project" value="UniProtKB-SubCell"/>
</dbReference>
<feature type="coiled-coil region" evidence="5">
    <location>
        <begin position="106"/>
        <end position="133"/>
    </location>
</feature>
<evidence type="ECO:0000256" key="1">
    <source>
        <dbReference type="ARBA" id="ARBA00004370"/>
    </source>
</evidence>
<feature type="coiled-coil region" evidence="5">
    <location>
        <begin position="397"/>
        <end position="424"/>
    </location>
</feature>
<evidence type="ECO:0000259" key="7">
    <source>
        <dbReference type="PROSITE" id="PS50111"/>
    </source>
</evidence>
<keyword evidence="11" id="KW-1185">Reference proteome</keyword>
<feature type="domain" description="HBM" evidence="9">
    <location>
        <begin position="45"/>
        <end position="302"/>
    </location>
</feature>
<evidence type="ECO:0000256" key="6">
    <source>
        <dbReference type="SAM" id="Phobius"/>
    </source>
</evidence>
<dbReference type="InterPro" id="IPR032255">
    <property type="entry name" value="HBM"/>
</dbReference>
<dbReference type="SMART" id="SM00283">
    <property type="entry name" value="MA"/>
    <property type="match status" value="1"/>
</dbReference>
<dbReference type="GO" id="GO:0006935">
    <property type="term" value="P:chemotaxis"/>
    <property type="evidence" value="ECO:0007669"/>
    <property type="project" value="UniProtKB-ARBA"/>
</dbReference>
<dbReference type="STRING" id="1121448.DGI_0498"/>
<name>T2G910_MEGG1</name>
<dbReference type="CDD" id="cd11386">
    <property type="entry name" value="MCP_signal"/>
    <property type="match status" value="1"/>
</dbReference>
<dbReference type="RefSeq" id="WP_021759046.1">
    <property type="nucleotide sequence ID" value="NC_022444.1"/>
</dbReference>
<organism evidence="10 11">
    <name type="scientific">Megalodesulfovibrio gigas (strain ATCC 19364 / DSM 1382 / NCIMB 9332 / VKM B-1759)</name>
    <name type="common">Desulfovibrio gigas</name>
    <dbReference type="NCBI Taxonomy" id="1121448"/>
    <lineage>
        <taxon>Bacteria</taxon>
        <taxon>Pseudomonadati</taxon>
        <taxon>Thermodesulfobacteriota</taxon>
        <taxon>Desulfovibrionia</taxon>
        <taxon>Desulfovibrionales</taxon>
        <taxon>Desulfovibrionaceae</taxon>
        <taxon>Megalodesulfovibrio</taxon>
    </lineage>
</organism>
<dbReference type="PROSITE" id="PS51257">
    <property type="entry name" value="PROKAR_LIPOPROTEIN"/>
    <property type="match status" value="1"/>
</dbReference>
<protein>
    <submittedName>
        <fullName evidence="10">Putative methyl-accepting chemotaxis sensory transducer</fullName>
    </submittedName>
</protein>
<keyword evidence="2 4" id="KW-0807">Transducer</keyword>
<dbReference type="Pfam" id="PF00015">
    <property type="entry name" value="MCPsignal"/>
    <property type="match status" value="1"/>
</dbReference>
<proteinExistence type="inferred from homology"/>
<dbReference type="InterPro" id="IPR004089">
    <property type="entry name" value="MCPsignal_dom"/>
</dbReference>
<dbReference type="SUPFAM" id="SSF58104">
    <property type="entry name" value="Methyl-accepting chemotaxis protein (MCP) signaling domain"/>
    <property type="match status" value="1"/>
</dbReference>
<dbReference type="Gene3D" id="1.10.287.950">
    <property type="entry name" value="Methyl-accepting chemotaxis protein"/>
    <property type="match status" value="1"/>
</dbReference>
<evidence type="ECO:0000313" key="11">
    <source>
        <dbReference type="Proteomes" id="UP000016587"/>
    </source>
</evidence>
<keyword evidence="6" id="KW-1133">Transmembrane helix</keyword>
<dbReference type="GO" id="GO:0007165">
    <property type="term" value="P:signal transduction"/>
    <property type="evidence" value="ECO:0007669"/>
    <property type="project" value="UniProtKB-KW"/>
</dbReference>
<evidence type="ECO:0000259" key="8">
    <source>
        <dbReference type="PROSITE" id="PS50885"/>
    </source>
</evidence>
<dbReference type="EMBL" id="CP006585">
    <property type="protein sequence ID" value="AGW12407.1"/>
    <property type="molecule type" value="Genomic_DNA"/>
</dbReference>
<feature type="transmembrane region" description="Helical" evidence="6">
    <location>
        <begin position="318"/>
        <end position="339"/>
    </location>
</feature>
<evidence type="ECO:0000256" key="5">
    <source>
        <dbReference type="SAM" id="Coils"/>
    </source>
</evidence>
<evidence type="ECO:0000256" key="3">
    <source>
        <dbReference type="ARBA" id="ARBA00029447"/>
    </source>
</evidence>
<dbReference type="SMART" id="SM00304">
    <property type="entry name" value="HAMP"/>
    <property type="match status" value="1"/>
</dbReference>
<dbReference type="HOGENOM" id="CLU_000445_107_27_7"/>
<dbReference type="FunFam" id="1.10.287.950:FF:000001">
    <property type="entry name" value="Methyl-accepting chemotaxis sensory transducer"/>
    <property type="match status" value="1"/>
</dbReference>
<dbReference type="PROSITE" id="PS51753">
    <property type="entry name" value="HBM"/>
    <property type="match status" value="1"/>
</dbReference>
<keyword evidence="6" id="KW-0812">Transmembrane</keyword>
<reference evidence="11" key="2">
    <citation type="submission" date="2013-07" db="EMBL/GenBank/DDBJ databases">
        <authorList>
            <person name="Morais-Silva F.O."/>
            <person name="Rezende A.M."/>
            <person name="Pimentel C."/>
            <person name="Resende D.M."/>
            <person name="Santos C.I."/>
            <person name="Clemente C."/>
            <person name="de Oliveira L.M."/>
            <person name="da Silva S.M."/>
            <person name="Costa D.A."/>
            <person name="Varela-Raposo A."/>
            <person name="Horacio E.C.A."/>
            <person name="Matos M."/>
            <person name="Flores O."/>
            <person name="Ruiz J.C."/>
            <person name="Rodrigues-Pousada C."/>
        </authorList>
    </citation>
    <scope>NUCLEOTIDE SEQUENCE [LARGE SCALE GENOMIC DNA]</scope>
    <source>
        <strain evidence="11">ATCC 19364 / DSM 1382 / NCIMB 9332 / VKM B-1759</strain>
    </source>
</reference>
<feature type="transmembrane region" description="Helical" evidence="6">
    <location>
        <begin position="6"/>
        <end position="33"/>
    </location>
</feature>
<dbReference type="Gene3D" id="6.10.340.10">
    <property type="match status" value="1"/>
</dbReference>
<dbReference type="eggNOG" id="COG0840">
    <property type="taxonomic scope" value="Bacteria"/>
</dbReference>
<dbReference type="PANTHER" id="PTHR32089:SF112">
    <property type="entry name" value="LYSOZYME-LIKE PROTEIN-RELATED"/>
    <property type="match status" value="1"/>
</dbReference>
<evidence type="ECO:0000256" key="2">
    <source>
        <dbReference type="ARBA" id="ARBA00023224"/>
    </source>
</evidence>
<feature type="domain" description="HAMP" evidence="8">
    <location>
        <begin position="336"/>
        <end position="388"/>
    </location>
</feature>
<feature type="domain" description="Methyl-accepting transducer" evidence="7">
    <location>
        <begin position="435"/>
        <end position="671"/>
    </location>
</feature>
<dbReference type="PROSITE" id="PS50111">
    <property type="entry name" value="CHEMOTAXIS_TRANSDUC_2"/>
    <property type="match status" value="1"/>
</dbReference>
<evidence type="ECO:0000259" key="9">
    <source>
        <dbReference type="PROSITE" id="PS51753"/>
    </source>
</evidence>
<comment type="similarity">
    <text evidence="3">Belongs to the methyl-accepting chemotaxis (MCP) protein family.</text>
</comment>
<dbReference type="PROSITE" id="PS50885">
    <property type="entry name" value="HAMP"/>
    <property type="match status" value="1"/>
</dbReference>
<dbReference type="Proteomes" id="UP000016587">
    <property type="component" value="Chromosome"/>
</dbReference>
<keyword evidence="5" id="KW-0175">Coiled coil</keyword>
<dbReference type="InterPro" id="IPR003660">
    <property type="entry name" value="HAMP_dom"/>
</dbReference>
<reference evidence="10 11" key="1">
    <citation type="journal article" date="2013" name="J. Bacteriol.">
        <title>Roles of HynAB and Ech, the only two hydrogenases found in the model sulfate reducer Desulfovibrio gigas.</title>
        <authorList>
            <person name="Morais-Silva F.O."/>
            <person name="Santos C.I."/>
            <person name="Rodrigues R."/>
            <person name="Pereira I.A."/>
            <person name="Rodrigues-Pousada C."/>
        </authorList>
    </citation>
    <scope>NUCLEOTIDE SEQUENCE [LARGE SCALE GENOMIC DNA]</scope>
    <source>
        <strain evidence="11">ATCC 19364 / DSM 1382 / NCIMB 9332 / VKM B-1759</strain>
    </source>
</reference>
<gene>
    <name evidence="10" type="ORF">DGI_0498</name>
</gene>
<dbReference type="PANTHER" id="PTHR32089">
    <property type="entry name" value="METHYL-ACCEPTING CHEMOTAXIS PROTEIN MCPB"/>
    <property type="match status" value="1"/>
</dbReference>
<dbReference type="AlphaFoldDB" id="T2G910"/>
<evidence type="ECO:0000256" key="4">
    <source>
        <dbReference type="PROSITE-ProRule" id="PRU00284"/>
    </source>
</evidence>
<dbReference type="Pfam" id="PF00672">
    <property type="entry name" value="HAMP"/>
    <property type="match status" value="1"/>
</dbReference>
<dbReference type="KEGG" id="dgg:DGI_0498"/>
<keyword evidence="6" id="KW-0472">Membrane</keyword>
<comment type="subcellular location">
    <subcellularLocation>
        <location evidence="1">Membrane</location>
    </subcellularLocation>
</comment>
<dbReference type="SUPFAM" id="SSF158472">
    <property type="entry name" value="HAMP domain-like"/>
    <property type="match status" value="1"/>
</dbReference>
<evidence type="ECO:0000313" key="10">
    <source>
        <dbReference type="EMBL" id="AGW12407.1"/>
    </source>
</evidence>
<dbReference type="CDD" id="cd06225">
    <property type="entry name" value="HAMP"/>
    <property type="match status" value="1"/>
</dbReference>
<sequence length="710" mass="76473">MKNLRLAYKIGIGFALILAIACLLGIVSIIYMGEAQHYSDRMRHEYVPEVAIANRLERHLLQTMFDMRGYTQSGDNAYLSQAQGSLAQARTALSEAAALVRAYPSLEKLRAEMEETTTLLADYERMVKETKAAVDAQLAVRKQRVKVAGEVMGFINEYEQGQGAALAKDIEQDAPREQLSDRREKLQTIAEIAEYIAEIRIKTLTGDVTNDIALFQQANAIFPKVTILLTALASTTHEPDRLKALQGIEAGVAQYAAMMNKLIEATNSLHTLAESRTATGQELLEHAQTIAQAGMDNVAHLAEETDTLLAQSGRIMQFGLVGAVVLAAIIAVLITKAIVGPVRRGVEFAGLVSRGEYNRTLDIDQKDEIGELAVSLNTMVGSLREKIAEANTQSAAAAEQAAKAQVATTEAEQARQRTDQAMQRMMRVAVQLQQVAEVLTTASEDLSAQVEQSSRGAEEQARRVAETATAMEEMNATVLEVARNASQAAETSDHAKGKALDGEQVVGRVVQSIKDVETKALALKRDMGDLGARAESIGQIMNVISDIADQTNLLALNAAIEAARAGDAGRGFAVVADEVRKLAEKTMQATKEVGAAITGIQQGTRANMDNVDRAARGIEEATTLANNSGESLARIVQLVDAASDQVRSIATASEEQSSASEEINRSIEQVNTISTETSQAMRQAAQAVSQLTRQAAVLRELIGEMQRTDA</sequence>
<dbReference type="PATRIC" id="fig|1121448.10.peg.493"/>
<accession>T2G910</accession>